<dbReference type="EMBL" id="ONZQ02000006">
    <property type="protein sequence ID" value="SPO02331.1"/>
    <property type="molecule type" value="Genomic_DNA"/>
</dbReference>
<feature type="compositionally biased region" description="Acidic residues" evidence="1">
    <location>
        <begin position="71"/>
        <end position="80"/>
    </location>
</feature>
<proteinExistence type="predicted"/>
<keyword evidence="3" id="KW-1185">Reference proteome</keyword>
<dbReference type="PANTHER" id="PTHR38166">
    <property type="entry name" value="C2H2-TYPE DOMAIN-CONTAINING PROTEIN-RELATED"/>
    <property type="match status" value="1"/>
</dbReference>
<evidence type="ECO:0000313" key="3">
    <source>
        <dbReference type="Proteomes" id="UP001187682"/>
    </source>
</evidence>
<evidence type="ECO:0000313" key="2">
    <source>
        <dbReference type="EMBL" id="SPO02331.1"/>
    </source>
</evidence>
<gene>
    <name evidence="2" type="ORF">DNG_05004</name>
</gene>
<protein>
    <recommendedName>
        <fullName evidence="4">C2H2-type domain-containing protein</fullName>
    </recommendedName>
</protein>
<evidence type="ECO:0008006" key="4">
    <source>
        <dbReference type="Google" id="ProtNLM"/>
    </source>
</evidence>
<feature type="compositionally biased region" description="Low complexity" evidence="1">
    <location>
        <begin position="16"/>
        <end position="31"/>
    </location>
</feature>
<sequence length="358" mass="40435">MSVVMEWLDQNFPPTKTSQGGSASSRSRGTSDTGGGCGGSKKGRGGGSNSDEKENEAPRRPKKRQQRDESPGGDDDDDDDGDKKGKGNKRARKNPEENQRKFACPFYKHDSSKHKSSRACRFPGFDTLHRLKEHIYRQHQDKHGCPRCATKFASAKALDAHLRADERCEKKDILSRDGIDEAQEKLIRARPKKDLTREENWVLIYKIIFPDTPRDNCDELPSEELDGMREYVRRGIPHFMRRKLEEEIERVHYNTEKEMIAKFLDLLPSITDQLIEGYRDQKNQPNDGALTSLSSDVTGLQPPAVFDGTISVPPQSWIDDLNVLEDVGCPTEIFLEADGQGYYPQPAMDPSSSSFFLS</sequence>
<dbReference type="Proteomes" id="UP001187682">
    <property type="component" value="Unassembled WGS sequence"/>
</dbReference>
<feature type="region of interest" description="Disordered" evidence="1">
    <location>
        <begin position="1"/>
        <end position="106"/>
    </location>
</feature>
<evidence type="ECO:0000256" key="1">
    <source>
        <dbReference type="SAM" id="MobiDB-lite"/>
    </source>
</evidence>
<comment type="caution">
    <text evidence="2">The sequence shown here is derived from an EMBL/GenBank/DDBJ whole genome shotgun (WGS) entry which is preliminary data.</text>
</comment>
<feature type="compositionally biased region" description="Basic and acidic residues" evidence="1">
    <location>
        <begin position="50"/>
        <end position="59"/>
    </location>
</feature>
<feature type="compositionally biased region" description="Gly residues" evidence="1">
    <location>
        <begin position="32"/>
        <end position="48"/>
    </location>
</feature>
<name>A0AAE8MX32_9PEZI</name>
<dbReference type="AlphaFoldDB" id="A0AAE8MX32"/>
<dbReference type="PANTHER" id="PTHR38166:SF1">
    <property type="entry name" value="C2H2-TYPE DOMAIN-CONTAINING PROTEIN"/>
    <property type="match status" value="1"/>
</dbReference>
<organism evidence="2 3">
    <name type="scientific">Cephalotrichum gorgonifer</name>
    <dbReference type="NCBI Taxonomy" id="2041049"/>
    <lineage>
        <taxon>Eukaryota</taxon>
        <taxon>Fungi</taxon>
        <taxon>Dikarya</taxon>
        <taxon>Ascomycota</taxon>
        <taxon>Pezizomycotina</taxon>
        <taxon>Sordariomycetes</taxon>
        <taxon>Hypocreomycetidae</taxon>
        <taxon>Microascales</taxon>
        <taxon>Microascaceae</taxon>
        <taxon>Cephalotrichum</taxon>
    </lineage>
</organism>
<accession>A0AAE8MX32</accession>
<reference evidence="2" key="1">
    <citation type="submission" date="2018-03" db="EMBL/GenBank/DDBJ databases">
        <authorList>
            <person name="Guldener U."/>
        </authorList>
    </citation>
    <scope>NUCLEOTIDE SEQUENCE</scope>
</reference>